<keyword evidence="5 9" id="KW-0378">Hydrolase</keyword>
<dbReference type="Gene3D" id="2.160.20.10">
    <property type="entry name" value="Single-stranded right-handed beta-helix, Pectin lyase-like"/>
    <property type="match status" value="1"/>
</dbReference>
<evidence type="ECO:0000256" key="7">
    <source>
        <dbReference type="ARBA" id="ARBA00023316"/>
    </source>
</evidence>
<dbReference type="GO" id="GO:0004650">
    <property type="term" value="F:polygalacturonase activity"/>
    <property type="evidence" value="ECO:0007669"/>
    <property type="project" value="InterPro"/>
</dbReference>
<dbReference type="Proteomes" id="UP001152523">
    <property type="component" value="Unassembled WGS sequence"/>
</dbReference>
<keyword evidence="3" id="KW-0134">Cell wall</keyword>
<accession>A0AAV0CQY0</accession>
<comment type="similarity">
    <text evidence="2 9">Belongs to the glycosyl hydrolase 28 family.</text>
</comment>
<evidence type="ECO:0000256" key="2">
    <source>
        <dbReference type="ARBA" id="ARBA00008834"/>
    </source>
</evidence>
<dbReference type="AlphaFoldDB" id="A0AAV0CQY0"/>
<keyword evidence="11" id="KW-1185">Reference proteome</keyword>
<evidence type="ECO:0000256" key="1">
    <source>
        <dbReference type="ARBA" id="ARBA00004191"/>
    </source>
</evidence>
<evidence type="ECO:0000313" key="10">
    <source>
        <dbReference type="EMBL" id="CAH9083340.1"/>
    </source>
</evidence>
<dbReference type="InterPro" id="IPR000743">
    <property type="entry name" value="Glyco_hydro_28"/>
</dbReference>
<dbReference type="GO" id="GO:0005975">
    <property type="term" value="P:carbohydrate metabolic process"/>
    <property type="evidence" value="ECO:0007669"/>
    <property type="project" value="InterPro"/>
</dbReference>
<protein>
    <recommendedName>
        <fullName evidence="12">Polygalacturonase</fullName>
    </recommendedName>
</protein>
<evidence type="ECO:0008006" key="12">
    <source>
        <dbReference type="Google" id="ProtNLM"/>
    </source>
</evidence>
<comment type="subcellular location">
    <subcellularLocation>
        <location evidence="1">Secreted</location>
        <location evidence="1">Cell wall</location>
    </subcellularLocation>
</comment>
<evidence type="ECO:0000313" key="11">
    <source>
        <dbReference type="Proteomes" id="UP001152523"/>
    </source>
</evidence>
<dbReference type="InterPro" id="IPR006626">
    <property type="entry name" value="PbH1"/>
</dbReference>
<evidence type="ECO:0000256" key="3">
    <source>
        <dbReference type="ARBA" id="ARBA00022512"/>
    </source>
</evidence>
<evidence type="ECO:0000256" key="9">
    <source>
        <dbReference type="RuleBase" id="RU361169"/>
    </source>
</evidence>
<dbReference type="InterPro" id="IPR011050">
    <property type="entry name" value="Pectin_lyase_fold/virulence"/>
</dbReference>
<gene>
    <name evidence="10" type="ORF">CEPIT_LOCUS8533</name>
</gene>
<dbReference type="PROSITE" id="PS00502">
    <property type="entry name" value="POLYGALACTURONASE"/>
    <property type="match status" value="1"/>
</dbReference>
<dbReference type="InterPro" id="IPR012334">
    <property type="entry name" value="Pectin_lyas_fold"/>
</dbReference>
<evidence type="ECO:0000256" key="5">
    <source>
        <dbReference type="ARBA" id="ARBA00022801"/>
    </source>
</evidence>
<dbReference type="Pfam" id="PF00295">
    <property type="entry name" value="Glyco_hydro_28"/>
    <property type="match status" value="1"/>
</dbReference>
<dbReference type="PANTHER" id="PTHR31375">
    <property type="match status" value="1"/>
</dbReference>
<keyword evidence="7" id="KW-0961">Cell wall biogenesis/degradation</keyword>
<organism evidence="10 11">
    <name type="scientific">Cuscuta epithymum</name>
    <dbReference type="NCBI Taxonomy" id="186058"/>
    <lineage>
        <taxon>Eukaryota</taxon>
        <taxon>Viridiplantae</taxon>
        <taxon>Streptophyta</taxon>
        <taxon>Embryophyta</taxon>
        <taxon>Tracheophyta</taxon>
        <taxon>Spermatophyta</taxon>
        <taxon>Magnoliopsida</taxon>
        <taxon>eudicotyledons</taxon>
        <taxon>Gunneridae</taxon>
        <taxon>Pentapetalae</taxon>
        <taxon>asterids</taxon>
        <taxon>lamiids</taxon>
        <taxon>Solanales</taxon>
        <taxon>Convolvulaceae</taxon>
        <taxon>Cuscuteae</taxon>
        <taxon>Cuscuta</taxon>
        <taxon>Cuscuta subgen. Cuscuta</taxon>
    </lineage>
</organism>
<sequence>MFHITIMGTIKATIRHVKLIAKENAYNTDGIHIQSSSQVTITDSDMETGDDCISIGPDVKTVRIENIDCGPGHGISIGSLGGEGTTTSEVEEIEIRNVRLTETLNGVRIKTWARAASSGFVKNVWVQDVTMDNVWNPILIDQRYCSKPDRQLCFPGEESGIMISNVTFVDIKGTSETAVGVKLDCSRAQPCQDIALNPADVSLTYNGAPAKASCANVQCPIGFPRF</sequence>
<comment type="caution">
    <text evidence="10">The sequence shown here is derived from an EMBL/GenBank/DDBJ whole genome shotgun (WGS) entry which is preliminary data.</text>
</comment>
<reference evidence="10" key="1">
    <citation type="submission" date="2022-07" db="EMBL/GenBank/DDBJ databases">
        <authorList>
            <person name="Macas J."/>
            <person name="Novak P."/>
            <person name="Neumann P."/>
        </authorList>
    </citation>
    <scope>NUCLEOTIDE SEQUENCE</scope>
</reference>
<evidence type="ECO:0000256" key="4">
    <source>
        <dbReference type="ARBA" id="ARBA00022525"/>
    </source>
</evidence>
<dbReference type="EMBL" id="CAMAPF010000043">
    <property type="protein sequence ID" value="CAH9083340.1"/>
    <property type="molecule type" value="Genomic_DNA"/>
</dbReference>
<keyword evidence="4" id="KW-0964">Secreted</keyword>
<dbReference type="GO" id="GO:0071555">
    <property type="term" value="P:cell wall organization"/>
    <property type="evidence" value="ECO:0007669"/>
    <property type="project" value="UniProtKB-KW"/>
</dbReference>
<proteinExistence type="inferred from homology"/>
<evidence type="ECO:0000256" key="8">
    <source>
        <dbReference type="PROSITE-ProRule" id="PRU10052"/>
    </source>
</evidence>
<evidence type="ECO:0000256" key="6">
    <source>
        <dbReference type="ARBA" id="ARBA00023295"/>
    </source>
</evidence>
<feature type="active site" evidence="8">
    <location>
        <position position="73"/>
    </location>
</feature>
<dbReference type="SMART" id="SM00710">
    <property type="entry name" value="PbH1"/>
    <property type="match status" value="6"/>
</dbReference>
<name>A0AAV0CQY0_9ASTE</name>
<dbReference type="SUPFAM" id="SSF51126">
    <property type="entry name" value="Pectin lyase-like"/>
    <property type="match status" value="1"/>
</dbReference>
<keyword evidence="6 9" id="KW-0326">Glycosidase</keyword>